<dbReference type="PANTHER" id="PTHR40065:SF3">
    <property type="entry name" value="RNA-BINDING PROTEIN YHBY"/>
    <property type="match status" value="1"/>
</dbReference>
<dbReference type="InterPro" id="IPR035920">
    <property type="entry name" value="YhbY-like_sf"/>
</dbReference>
<dbReference type="Pfam" id="PF01985">
    <property type="entry name" value="CRS1_YhbY"/>
    <property type="match status" value="1"/>
</dbReference>
<dbReference type="PROSITE" id="PS51295">
    <property type="entry name" value="CRM"/>
    <property type="match status" value="1"/>
</dbReference>
<protein>
    <submittedName>
        <fullName evidence="4">RNA-binding protein</fullName>
    </submittedName>
</protein>
<sequence>MTLTGKQKNYLRGVAHGLNPVVMIGSKGLTDAVMSEIELALEQHELIKIKLPSNEKAEKVALLAQITARSASEPVQLIGRVGVVYRPATEPKLSIPSI</sequence>
<dbReference type="SMART" id="SM01103">
    <property type="entry name" value="CRS1_YhbY"/>
    <property type="match status" value="1"/>
</dbReference>
<feature type="domain" description="CRM" evidence="3">
    <location>
        <begin position="1"/>
        <end position="97"/>
    </location>
</feature>
<dbReference type="InterPro" id="IPR017924">
    <property type="entry name" value="RNA-binding_YhbY"/>
</dbReference>
<evidence type="ECO:0000313" key="5">
    <source>
        <dbReference type="Proteomes" id="UP000614811"/>
    </source>
</evidence>
<reference evidence="4" key="2">
    <citation type="submission" date="2020-09" db="EMBL/GenBank/DDBJ databases">
        <authorList>
            <person name="Sun Q."/>
            <person name="Kim S."/>
        </authorList>
    </citation>
    <scope>NUCLEOTIDE SEQUENCE</scope>
    <source>
        <strain evidence="4">KCTC 12711</strain>
    </source>
</reference>
<dbReference type="RefSeq" id="WP_189398433.1">
    <property type="nucleotide sequence ID" value="NZ_BMXA01000001.1"/>
</dbReference>
<evidence type="ECO:0000313" key="4">
    <source>
        <dbReference type="EMBL" id="GGZ99508.1"/>
    </source>
</evidence>
<accession>A0A918RHW3</accession>
<dbReference type="Proteomes" id="UP000614811">
    <property type="component" value="Unassembled WGS sequence"/>
</dbReference>
<evidence type="ECO:0000259" key="3">
    <source>
        <dbReference type="PROSITE" id="PS51295"/>
    </source>
</evidence>
<dbReference type="AlphaFoldDB" id="A0A918RHW3"/>
<gene>
    <name evidence="4" type="primary">yhbY</name>
    <name evidence="4" type="ORF">GCM10008090_05120</name>
</gene>
<keyword evidence="5" id="KW-1185">Reference proteome</keyword>
<dbReference type="EMBL" id="BMXA01000001">
    <property type="protein sequence ID" value="GGZ99508.1"/>
    <property type="molecule type" value="Genomic_DNA"/>
</dbReference>
<evidence type="ECO:0000256" key="1">
    <source>
        <dbReference type="ARBA" id="ARBA00022884"/>
    </source>
</evidence>
<dbReference type="Gene3D" id="3.30.110.60">
    <property type="entry name" value="YhbY-like"/>
    <property type="match status" value="1"/>
</dbReference>
<reference evidence="4" key="1">
    <citation type="journal article" date="2014" name="Int. J. Syst. Evol. Microbiol.">
        <title>Complete genome sequence of Corynebacterium casei LMG S-19264T (=DSM 44701T), isolated from a smear-ripened cheese.</title>
        <authorList>
            <consortium name="US DOE Joint Genome Institute (JGI-PGF)"/>
            <person name="Walter F."/>
            <person name="Albersmeier A."/>
            <person name="Kalinowski J."/>
            <person name="Ruckert C."/>
        </authorList>
    </citation>
    <scope>NUCLEOTIDE SEQUENCE</scope>
    <source>
        <strain evidence="4">KCTC 12711</strain>
    </source>
</reference>
<dbReference type="GO" id="GO:0003723">
    <property type="term" value="F:RNA binding"/>
    <property type="evidence" value="ECO:0007669"/>
    <property type="project" value="UniProtKB-UniRule"/>
</dbReference>
<organism evidence="4 5">
    <name type="scientific">Arenicella chitinivorans</name>
    <dbReference type="NCBI Taxonomy" id="1329800"/>
    <lineage>
        <taxon>Bacteria</taxon>
        <taxon>Pseudomonadati</taxon>
        <taxon>Pseudomonadota</taxon>
        <taxon>Gammaproteobacteria</taxon>
        <taxon>Arenicellales</taxon>
        <taxon>Arenicellaceae</taxon>
        <taxon>Arenicella</taxon>
    </lineage>
</organism>
<evidence type="ECO:0000256" key="2">
    <source>
        <dbReference type="PROSITE-ProRule" id="PRU00626"/>
    </source>
</evidence>
<keyword evidence="1 2" id="KW-0694">RNA-binding</keyword>
<dbReference type="InterPro" id="IPR001890">
    <property type="entry name" value="RNA-binding_CRM"/>
</dbReference>
<dbReference type="PANTHER" id="PTHR40065">
    <property type="entry name" value="RNA-BINDING PROTEIN YHBY"/>
    <property type="match status" value="1"/>
</dbReference>
<comment type="caution">
    <text evidence="4">The sequence shown here is derived from an EMBL/GenBank/DDBJ whole genome shotgun (WGS) entry which is preliminary data.</text>
</comment>
<dbReference type="InterPro" id="IPR051925">
    <property type="entry name" value="RNA-binding_domain"/>
</dbReference>
<proteinExistence type="predicted"/>
<dbReference type="SUPFAM" id="SSF75471">
    <property type="entry name" value="YhbY-like"/>
    <property type="match status" value="1"/>
</dbReference>
<name>A0A918RHW3_9GAMM</name>
<dbReference type="NCBIfam" id="TIGR00253">
    <property type="entry name" value="RNA_bind_YhbY"/>
    <property type="match status" value="1"/>
</dbReference>